<dbReference type="InterPro" id="IPR000719">
    <property type="entry name" value="Prot_kinase_dom"/>
</dbReference>
<sequence>MDENALYARPCIRSAPGAFNLDQQRPDAVFDLGESVAQVKPPYFVDHLLPKLRFGLSVKAILDTLTHPFPGETSAAINDDRWSAFRLDPAHDARWEPIVFRQLDEITEVIHRATGLPDDVRTVIFRSSCAHTLSTSERDNSSRPNGFASQRDVSLKDTHWHHIAVAGEYKKRSEDASDNRLKLIWSLSRTMRDDVRRRFAFGYTIEDRMMRLWFCNRSEVIVSLPFDFIRERFMFVHFILSITYAEEADLGWDPTIVRHHNPYTKTFFYDITVHPHNKPPVTYRTKQVLANVGAEAPLGRGTRVWRARRLENGQEVGQPVAVKDGWVDSDRDREGHVHEQIRASAPEGSEAAKHFDEYLLHVECYGDVLIDGVKDQTDALHRRGAALSTEYGRLSLLIPRREGSGSKEESERILCCPAKTHHRTVFKEVGTPLHNEKSLSVVFKALRNLVYVLQSLHTCRWVHRDISSGNILLVNGRLKLTDVEYAKHEDNETVHGVRTGTPNFMSTEVDSQTYHHIPSGPSNDTAKASDPVQAAQMDRFAVMRRSATDSDESNTESIGELPVLSPASTRRQKPVVSFTYNPLHDLESVWWLALWTLIARNYLRTNEDKDQAAFAARMADQATLSKHLFYKPTNRLQVMTANRFFTNYVNALRLLLKVKWAAVKLDACRDVLKTAFASADAKISDIAFATVVPRALYDQMFDTFDLVHRGMKKYNGEVYIARNVFALGKRDRNELEAGNDRNALSAIELALPASPPASPSTSEGEERPRKLRKLNETSAPGAGPNGSNA</sequence>
<protein>
    <recommendedName>
        <fullName evidence="2">Protein kinase domain-containing protein</fullName>
    </recommendedName>
</protein>
<dbReference type="Gene3D" id="1.10.510.10">
    <property type="entry name" value="Transferase(Phosphotransferase) domain 1"/>
    <property type="match status" value="1"/>
</dbReference>
<dbReference type="InterPro" id="IPR011009">
    <property type="entry name" value="Kinase-like_dom_sf"/>
</dbReference>
<evidence type="ECO:0000313" key="4">
    <source>
        <dbReference type="Proteomes" id="UP000703269"/>
    </source>
</evidence>
<evidence type="ECO:0000259" key="2">
    <source>
        <dbReference type="PROSITE" id="PS50011"/>
    </source>
</evidence>
<dbReference type="OrthoDB" id="2803047at2759"/>
<dbReference type="PROSITE" id="PS50011">
    <property type="entry name" value="PROTEIN_KINASE_DOM"/>
    <property type="match status" value="1"/>
</dbReference>
<name>A0A9P3GLV3_9APHY</name>
<reference evidence="3 4" key="1">
    <citation type="submission" date="2021-08" db="EMBL/GenBank/DDBJ databases">
        <title>Draft Genome Sequence of Phanerochaete sordida strain YK-624.</title>
        <authorList>
            <person name="Mori T."/>
            <person name="Dohra H."/>
            <person name="Suzuki T."/>
            <person name="Kawagishi H."/>
            <person name="Hirai H."/>
        </authorList>
    </citation>
    <scope>NUCLEOTIDE SEQUENCE [LARGE SCALE GENOMIC DNA]</scope>
    <source>
        <strain evidence="3 4">YK-624</strain>
    </source>
</reference>
<dbReference type="InterPro" id="IPR040976">
    <property type="entry name" value="Pkinase_fungal"/>
</dbReference>
<dbReference type="SUPFAM" id="SSF56112">
    <property type="entry name" value="Protein kinase-like (PK-like)"/>
    <property type="match status" value="1"/>
</dbReference>
<evidence type="ECO:0000313" key="3">
    <source>
        <dbReference type="EMBL" id="GJE97386.1"/>
    </source>
</evidence>
<dbReference type="Pfam" id="PF17667">
    <property type="entry name" value="Pkinase_fungal"/>
    <property type="match status" value="1"/>
</dbReference>
<organism evidence="3 4">
    <name type="scientific">Phanerochaete sordida</name>
    <dbReference type="NCBI Taxonomy" id="48140"/>
    <lineage>
        <taxon>Eukaryota</taxon>
        <taxon>Fungi</taxon>
        <taxon>Dikarya</taxon>
        <taxon>Basidiomycota</taxon>
        <taxon>Agaricomycotina</taxon>
        <taxon>Agaricomycetes</taxon>
        <taxon>Polyporales</taxon>
        <taxon>Phanerochaetaceae</taxon>
        <taxon>Phanerochaete</taxon>
    </lineage>
</organism>
<dbReference type="GO" id="GO:0004672">
    <property type="term" value="F:protein kinase activity"/>
    <property type="evidence" value="ECO:0007669"/>
    <property type="project" value="InterPro"/>
</dbReference>
<dbReference type="GO" id="GO:0005524">
    <property type="term" value="F:ATP binding"/>
    <property type="evidence" value="ECO:0007669"/>
    <property type="project" value="InterPro"/>
</dbReference>
<gene>
    <name evidence="3" type="ORF">PsYK624_136030</name>
</gene>
<dbReference type="AlphaFoldDB" id="A0A9P3GLV3"/>
<comment type="caution">
    <text evidence="3">The sequence shown here is derived from an EMBL/GenBank/DDBJ whole genome shotgun (WGS) entry which is preliminary data.</text>
</comment>
<proteinExistence type="predicted"/>
<dbReference type="Proteomes" id="UP000703269">
    <property type="component" value="Unassembled WGS sequence"/>
</dbReference>
<accession>A0A9P3GLV3</accession>
<keyword evidence="4" id="KW-1185">Reference proteome</keyword>
<dbReference type="EMBL" id="BPQB01000071">
    <property type="protein sequence ID" value="GJE97386.1"/>
    <property type="molecule type" value="Genomic_DNA"/>
</dbReference>
<dbReference type="PANTHER" id="PTHR38248:SF2">
    <property type="entry name" value="FUNK1 11"/>
    <property type="match status" value="1"/>
</dbReference>
<feature type="domain" description="Protein kinase" evidence="2">
    <location>
        <begin position="290"/>
        <end position="645"/>
    </location>
</feature>
<evidence type="ECO:0000256" key="1">
    <source>
        <dbReference type="SAM" id="MobiDB-lite"/>
    </source>
</evidence>
<feature type="region of interest" description="Disordered" evidence="1">
    <location>
        <begin position="750"/>
        <end position="789"/>
    </location>
</feature>
<dbReference type="PANTHER" id="PTHR38248">
    <property type="entry name" value="FUNK1 6"/>
    <property type="match status" value="1"/>
</dbReference>